<feature type="compositionally biased region" description="Low complexity" evidence="1">
    <location>
        <begin position="214"/>
        <end position="232"/>
    </location>
</feature>
<dbReference type="KEGG" id="salf:SMD44_03921"/>
<dbReference type="Proteomes" id="UP000195880">
    <property type="component" value="Chromosome"/>
</dbReference>
<gene>
    <name evidence="2" type="ORF">SMD44_03921</name>
</gene>
<evidence type="ECO:0000313" key="3">
    <source>
        <dbReference type="Proteomes" id="UP000195880"/>
    </source>
</evidence>
<protein>
    <submittedName>
        <fullName evidence="2">Uncharacterized protein</fullName>
    </submittedName>
</protein>
<reference evidence="2 3" key="1">
    <citation type="submission" date="2017-05" db="EMBL/GenBank/DDBJ databases">
        <title>Streptomyces alboflavus Genome sequencing and assembly.</title>
        <authorList>
            <person name="Wang Y."/>
            <person name="Du B."/>
            <person name="Ding Y."/>
            <person name="Liu H."/>
            <person name="Hou Q."/>
            <person name="Liu K."/>
            <person name="Wang C."/>
            <person name="Yao L."/>
        </authorList>
    </citation>
    <scope>NUCLEOTIDE SEQUENCE [LARGE SCALE GENOMIC DNA]</scope>
    <source>
        <strain evidence="2 3">MDJK44</strain>
    </source>
</reference>
<accession>A0A1Z1WDQ3</accession>
<keyword evidence="3" id="KW-1185">Reference proteome</keyword>
<dbReference type="EMBL" id="CP021748">
    <property type="protein sequence ID" value="ARX84482.1"/>
    <property type="molecule type" value="Genomic_DNA"/>
</dbReference>
<evidence type="ECO:0000256" key="1">
    <source>
        <dbReference type="SAM" id="MobiDB-lite"/>
    </source>
</evidence>
<proteinExistence type="predicted"/>
<feature type="compositionally biased region" description="Low complexity" evidence="1">
    <location>
        <begin position="187"/>
        <end position="198"/>
    </location>
</feature>
<dbReference type="AlphaFoldDB" id="A0A1Z1WDQ3"/>
<dbReference type="SUPFAM" id="SSF50969">
    <property type="entry name" value="YVTN repeat-like/Quinoprotein amine dehydrogenase"/>
    <property type="match status" value="1"/>
</dbReference>
<dbReference type="OrthoDB" id="9765809at2"/>
<dbReference type="RefSeq" id="WP_087884709.1">
    <property type="nucleotide sequence ID" value="NZ_CP021748.1"/>
</dbReference>
<dbReference type="InterPro" id="IPR011044">
    <property type="entry name" value="Quino_amine_DH_bsu"/>
</dbReference>
<name>A0A1Z1WDQ3_9ACTN</name>
<sequence>MGDGREILAHCPEGYNRLQVDDLWTGERLTEGARGPLDVFHSRLAVSPDGRHLLTAGWVWAPIGVAHVHDLAAAFADPATLDEDTLFEPHAGVDAEVGAACWLDEDRLAVSTTDESTGWEGEPALGTMRLGVWSLGQRRWLHRSPLDHRTGTLLARSSSQVVSLNGHPRLLDAATGRVIAAWPDVASPRRPSATASSTFRRRLPPSAPTPPGSPSRRMAASRSSSCRSISRPEVGMPCAASPASPTRPTS</sequence>
<organism evidence="2 3">
    <name type="scientific">Streptomyces alboflavus</name>
    <dbReference type="NCBI Taxonomy" id="67267"/>
    <lineage>
        <taxon>Bacteria</taxon>
        <taxon>Bacillati</taxon>
        <taxon>Actinomycetota</taxon>
        <taxon>Actinomycetes</taxon>
        <taxon>Kitasatosporales</taxon>
        <taxon>Streptomycetaceae</taxon>
        <taxon>Streptomyces</taxon>
    </lineage>
</organism>
<evidence type="ECO:0000313" key="2">
    <source>
        <dbReference type="EMBL" id="ARX84482.1"/>
    </source>
</evidence>
<feature type="region of interest" description="Disordered" evidence="1">
    <location>
        <begin position="187"/>
        <end position="250"/>
    </location>
</feature>